<dbReference type="RefSeq" id="WP_193904606.1">
    <property type="nucleotide sequence ID" value="NZ_JADEXG010000002.1"/>
</dbReference>
<dbReference type="Pfam" id="PF09493">
    <property type="entry name" value="DUF2389"/>
    <property type="match status" value="1"/>
</dbReference>
<evidence type="ECO:0000313" key="1">
    <source>
        <dbReference type="EMBL" id="MBE9075940.1"/>
    </source>
</evidence>
<organism evidence="1 2">
    <name type="scientific">Vasconcelosia minhoensis LEGE 07310</name>
    <dbReference type="NCBI Taxonomy" id="915328"/>
    <lineage>
        <taxon>Bacteria</taxon>
        <taxon>Bacillati</taxon>
        <taxon>Cyanobacteriota</taxon>
        <taxon>Cyanophyceae</taxon>
        <taxon>Nodosilineales</taxon>
        <taxon>Cymatolegaceae</taxon>
        <taxon>Vasconcelosia</taxon>
        <taxon>Vasconcelosia minhoensis</taxon>
    </lineage>
</organism>
<protein>
    <submittedName>
        <fullName evidence="1">TIGR02450 family Trp-rich protein</fullName>
    </submittedName>
</protein>
<dbReference type="EMBL" id="JADEXG010000002">
    <property type="protein sequence ID" value="MBE9075940.1"/>
    <property type="molecule type" value="Genomic_DNA"/>
</dbReference>
<evidence type="ECO:0000313" key="2">
    <source>
        <dbReference type="Proteomes" id="UP000636505"/>
    </source>
</evidence>
<dbReference type="Proteomes" id="UP000636505">
    <property type="component" value="Unassembled WGS sequence"/>
</dbReference>
<dbReference type="AlphaFoldDB" id="A0A8J7A4V6"/>
<comment type="caution">
    <text evidence="1">The sequence shown here is derived from an EMBL/GenBank/DDBJ whole genome shotgun (WGS) entry which is preliminary data.</text>
</comment>
<gene>
    <name evidence="1" type="ORF">IQ241_01275</name>
</gene>
<dbReference type="NCBIfam" id="TIGR02450">
    <property type="entry name" value="TIGR02450 family Trp-rich protein"/>
    <property type="match status" value="1"/>
</dbReference>
<sequence length="101" mass="11768">MAKKQKFPHLVGSKWTAQQTTLGWRHFQVVNRKNQGKWVFAELVAACDPQVRFWLNASILKNRQLWQAGWQRLANLETSEVIPESCPNEVHRTNTPTLRSK</sequence>
<reference evidence="1" key="1">
    <citation type="submission" date="2020-10" db="EMBL/GenBank/DDBJ databases">
        <authorList>
            <person name="Castelo-Branco R."/>
            <person name="Eusebio N."/>
            <person name="Adriana R."/>
            <person name="Vieira A."/>
            <person name="Brugerolle De Fraissinette N."/>
            <person name="Rezende De Castro R."/>
            <person name="Schneider M.P."/>
            <person name="Vasconcelos V."/>
            <person name="Leao P.N."/>
        </authorList>
    </citation>
    <scope>NUCLEOTIDE SEQUENCE</scope>
    <source>
        <strain evidence="1">LEGE 07310</strain>
    </source>
</reference>
<name>A0A8J7A4V6_9CYAN</name>
<accession>A0A8J7A4V6</accession>
<keyword evidence="2" id="KW-1185">Reference proteome</keyword>
<dbReference type="InterPro" id="IPR012663">
    <property type="entry name" value="CHP02450_Tryp"/>
</dbReference>
<proteinExistence type="predicted"/>